<evidence type="ECO:0008006" key="3">
    <source>
        <dbReference type="Google" id="ProtNLM"/>
    </source>
</evidence>
<dbReference type="PANTHER" id="PTHR39441:SF1">
    <property type="entry name" value="DUF2252 DOMAIN-CONTAINING PROTEIN"/>
    <property type="match status" value="1"/>
</dbReference>
<dbReference type="AlphaFoldDB" id="A0A0A5I5T0"/>
<dbReference type="OrthoDB" id="1491115at2"/>
<evidence type="ECO:0000313" key="2">
    <source>
        <dbReference type="Proteomes" id="UP000030403"/>
    </source>
</evidence>
<dbReference type="eggNOG" id="COG4320">
    <property type="taxonomic scope" value="Bacteria"/>
</dbReference>
<evidence type="ECO:0000313" key="1">
    <source>
        <dbReference type="EMBL" id="KGX91187.1"/>
    </source>
</evidence>
<comment type="caution">
    <text evidence="1">The sequence shown here is derived from an EMBL/GenBank/DDBJ whole genome shotgun (WGS) entry which is preliminary data.</text>
</comment>
<name>A0A0A5I5T0_9BACI</name>
<accession>A0A0A5I5T0</accession>
<gene>
    <name evidence="1" type="ORF">N783_10815</name>
</gene>
<dbReference type="PANTHER" id="PTHR39441">
    <property type="entry name" value="DUF2252 DOMAIN-CONTAINING PROTEIN"/>
    <property type="match status" value="1"/>
</dbReference>
<dbReference type="EMBL" id="AVPF01000003">
    <property type="protein sequence ID" value="KGX91187.1"/>
    <property type="molecule type" value="Genomic_DNA"/>
</dbReference>
<dbReference type="STRING" id="1385511.GCA_000425225_00856"/>
<dbReference type="InterPro" id="IPR018721">
    <property type="entry name" value="DUF2252"/>
</dbReference>
<sequence length="448" mass="53151">MAQNAEERIHYTKSYLRKQTIHTILEQFDGTIMGLSKTDRKAKYNKMKQDPFCFFRGSAYLFYYDVMNMPFTYHTSEDKPTWIMGDLHFDNFSAFQNESGDIVFDVDDFDEGYLGSYLYDVLRMVVSIRLFAEQQGFEKEAQEEFVEKFCKAYRKQLKKFNEDEEDPVTTQFTVDNTKSAIKKALKKLEKRKATHELDKQTVVDDEGNRAFDREHTKLQSVSKNEYSELQKIWNQYLESIAEESFQEDEHYEIKDIVKKKGAGIGSTGLKRFYILIEGQHDNEHHDDIILEAKEARTPIPAYFFPYDEQFWKSHKHQGERVITTQQAMHHMADPYLGYFTMKGRDYYVRERSPYEKDLKEKHLEDFKSVKQTVKTMGKIAAKIHARADVDLEHGILSYHSEEEILNVIGDDKEGFIKEMQVWSGFYKERVEEDHALFNEWLKEYFYSK</sequence>
<reference evidence="1 2" key="1">
    <citation type="submission" date="2013-08" db="EMBL/GenBank/DDBJ databases">
        <authorList>
            <person name="Huang J."/>
            <person name="Wang G."/>
        </authorList>
    </citation>
    <scope>NUCLEOTIDE SEQUENCE [LARGE SCALE GENOMIC DNA]</scope>
    <source>
        <strain evidence="1 2">BH030004</strain>
    </source>
</reference>
<proteinExistence type="predicted"/>
<dbReference type="Pfam" id="PF10009">
    <property type="entry name" value="DUF2252"/>
    <property type="match status" value="1"/>
</dbReference>
<dbReference type="RefSeq" id="WP_027445434.1">
    <property type="nucleotide sequence ID" value="NZ_AULJ01000008.1"/>
</dbReference>
<keyword evidence="2" id="KW-1185">Reference proteome</keyword>
<protein>
    <recommendedName>
        <fullName evidence="3">DUF2252 domain-containing protein</fullName>
    </recommendedName>
</protein>
<dbReference type="Proteomes" id="UP000030403">
    <property type="component" value="Unassembled WGS sequence"/>
</dbReference>
<organism evidence="1 2">
    <name type="scientific">Pontibacillus marinus BH030004 = DSM 16465</name>
    <dbReference type="NCBI Taxonomy" id="1385511"/>
    <lineage>
        <taxon>Bacteria</taxon>
        <taxon>Bacillati</taxon>
        <taxon>Bacillota</taxon>
        <taxon>Bacilli</taxon>
        <taxon>Bacillales</taxon>
        <taxon>Bacillaceae</taxon>
        <taxon>Pontibacillus</taxon>
    </lineage>
</organism>